<evidence type="ECO:0000313" key="2">
    <source>
        <dbReference type="EMBL" id="MFI1719233.1"/>
    </source>
</evidence>
<feature type="region of interest" description="Disordered" evidence="1">
    <location>
        <begin position="146"/>
        <end position="178"/>
    </location>
</feature>
<proteinExistence type="predicted"/>
<gene>
    <name evidence="2" type="ORF">ACH407_37430</name>
</gene>
<dbReference type="RefSeq" id="WP_398713995.1">
    <property type="nucleotide sequence ID" value="NZ_JBIRUI010000032.1"/>
</dbReference>
<keyword evidence="3" id="KW-1185">Reference proteome</keyword>
<dbReference type="EMBL" id="JBIRUI010000032">
    <property type="protein sequence ID" value="MFI1719233.1"/>
    <property type="molecule type" value="Genomic_DNA"/>
</dbReference>
<evidence type="ECO:0000313" key="3">
    <source>
        <dbReference type="Proteomes" id="UP001611339"/>
    </source>
</evidence>
<organism evidence="2 3">
    <name type="scientific">Streptomyces litmocidini</name>
    <dbReference type="NCBI Taxonomy" id="67318"/>
    <lineage>
        <taxon>Bacteria</taxon>
        <taxon>Bacillati</taxon>
        <taxon>Actinomycetota</taxon>
        <taxon>Actinomycetes</taxon>
        <taxon>Kitasatosporales</taxon>
        <taxon>Streptomycetaceae</taxon>
        <taxon>Streptomyces</taxon>
    </lineage>
</organism>
<accession>A0ABW7UKK0</accession>
<dbReference type="Proteomes" id="UP001611339">
    <property type="component" value="Unassembled WGS sequence"/>
</dbReference>
<name>A0ABW7UKK0_9ACTN</name>
<feature type="compositionally biased region" description="Pro residues" evidence="1">
    <location>
        <begin position="163"/>
        <end position="176"/>
    </location>
</feature>
<evidence type="ECO:0000256" key="1">
    <source>
        <dbReference type="SAM" id="MobiDB-lite"/>
    </source>
</evidence>
<reference evidence="2 3" key="1">
    <citation type="submission" date="2024-10" db="EMBL/GenBank/DDBJ databases">
        <title>The Natural Products Discovery Center: Release of the First 8490 Sequenced Strains for Exploring Actinobacteria Biosynthetic Diversity.</title>
        <authorList>
            <person name="Kalkreuter E."/>
            <person name="Kautsar S.A."/>
            <person name="Yang D."/>
            <person name="Bader C.D."/>
            <person name="Teijaro C.N."/>
            <person name="Fluegel L."/>
            <person name="Davis C.M."/>
            <person name="Simpson J.R."/>
            <person name="Lauterbach L."/>
            <person name="Steele A.D."/>
            <person name="Gui C."/>
            <person name="Meng S."/>
            <person name="Li G."/>
            <person name="Viehrig K."/>
            <person name="Ye F."/>
            <person name="Su P."/>
            <person name="Kiefer A.F."/>
            <person name="Nichols A."/>
            <person name="Cepeda A.J."/>
            <person name="Yan W."/>
            <person name="Fan B."/>
            <person name="Jiang Y."/>
            <person name="Adhikari A."/>
            <person name="Zheng C.-J."/>
            <person name="Schuster L."/>
            <person name="Cowan T.M."/>
            <person name="Smanski M.J."/>
            <person name="Chevrette M.G."/>
            <person name="De Carvalho L.P.S."/>
            <person name="Shen B."/>
        </authorList>
    </citation>
    <scope>NUCLEOTIDE SEQUENCE [LARGE SCALE GENOMIC DNA]</scope>
    <source>
        <strain evidence="2 3">NPDC020602</strain>
    </source>
</reference>
<sequence length="205" mass="20662">MSTVPELSGVDLARQALLAAREAAKKNGAGRATKPKRRTGTALRRDGREPLGLGAAISMMMTERGLVAPAAGGSVLAQWEAILAAVAPELAGHVQAVAFDADTGRLDVAPDAPAYGTKVRWIASKLIAVADEKAPGANVRTVHVLPPAPGNPGPATAAADPVSPAPAPAAPAPRPAPSAGYCRALEAHRQAVQLVPGACGVRPPV</sequence>
<protein>
    <submittedName>
        <fullName evidence="2">DUF721 domain-containing protein</fullName>
    </submittedName>
</protein>
<feature type="compositionally biased region" description="Low complexity" evidence="1">
    <location>
        <begin position="153"/>
        <end position="162"/>
    </location>
</feature>
<comment type="caution">
    <text evidence="2">The sequence shown here is derived from an EMBL/GenBank/DDBJ whole genome shotgun (WGS) entry which is preliminary data.</text>
</comment>